<reference evidence="7" key="1">
    <citation type="submission" date="2024-02" db="EMBL/GenBank/DDBJ databases">
        <authorList>
            <consortium name="ELIXIR-Norway"/>
            <consortium name="Elixir Norway"/>
        </authorList>
    </citation>
    <scope>NUCLEOTIDE SEQUENCE</scope>
</reference>
<keyword evidence="8" id="KW-1185">Reference proteome</keyword>
<dbReference type="PIRSF" id="PIRSF038170">
    <property type="entry name" value="tRNA_m1A_mtfrase"/>
    <property type="match status" value="1"/>
</dbReference>
<evidence type="ECO:0000256" key="3">
    <source>
        <dbReference type="ARBA" id="ARBA00021704"/>
    </source>
</evidence>
<evidence type="ECO:0000256" key="5">
    <source>
        <dbReference type="ARBA" id="ARBA00023242"/>
    </source>
</evidence>
<evidence type="ECO:0000256" key="2">
    <source>
        <dbReference type="ARBA" id="ARBA00008320"/>
    </source>
</evidence>
<comment type="similarity">
    <text evidence="2">Belongs to the TRM6/GCD10 family.</text>
</comment>
<dbReference type="Pfam" id="PF04189">
    <property type="entry name" value="Gcd10p"/>
    <property type="match status" value="1"/>
</dbReference>
<sequence length="439" mass="47623">MEGTTGANSTNRNLTTPGCAVLLDINDGDRLAFAHLSPHASVKVGNAKCLLDPLVGIPFGSVFEVQSGPNGHVLVRLQHPITESKEKESIESEEAVESMCRDNRALIDNNTAQTLSAEDIEQMRREGATGKAIIEALVANSASFEAKSAFSQEKYKRRKQKKYAPHVLVRRPSARSVCEAYFAKDPNKIGFLRMDTLALLLSLANVGANAEVLVLDMLGGLLTAAVAERLGGHGSVCSTFHTAKAQTVDMVRLFNFDTSTASRVFRVSLSELTGARYATQKAQEAKEAIDASDGLQEPPCNGETLLTAPRAEENISEPKQGRIEGNKAKLSAPVEDMTRWASQGFSSLIVGAPYLDPWTVAQCMLPLLASSAPFVIYHPYSQPLAECMHHLQAEHMAVALQLSEPWLREYQVLPSRTHPNMQMSSTGGYVLSGITITNM</sequence>
<dbReference type="InterPro" id="IPR017423">
    <property type="entry name" value="TRM6"/>
</dbReference>
<keyword evidence="4" id="KW-0819">tRNA processing</keyword>
<dbReference type="Gene3D" id="3.40.50.150">
    <property type="entry name" value="Vaccinia Virus protein VP39"/>
    <property type="match status" value="1"/>
</dbReference>
<comment type="subcellular location">
    <subcellularLocation>
        <location evidence="1">Nucleus</location>
    </subcellularLocation>
</comment>
<evidence type="ECO:0000313" key="7">
    <source>
        <dbReference type="EMBL" id="CAK9264504.1"/>
    </source>
</evidence>
<dbReference type="PANTHER" id="PTHR12945">
    <property type="entry name" value="TRANSLATION INITIATION FACTOR EIF3-RELATED"/>
    <property type="match status" value="1"/>
</dbReference>
<evidence type="ECO:0000256" key="1">
    <source>
        <dbReference type="ARBA" id="ARBA00004123"/>
    </source>
</evidence>
<evidence type="ECO:0000313" key="8">
    <source>
        <dbReference type="Proteomes" id="UP001497444"/>
    </source>
</evidence>
<dbReference type="Proteomes" id="UP001497444">
    <property type="component" value="Chromosome 16"/>
</dbReference>
<keyword evidence="5" id="KW-0539">Nucleus</keyword>
<protein>
    <recommendedName>
        <fullName evidence="3">tRNA (adenine(58)-N(1))-methyltransferase non-catalytic subunit TRM6</fullName>
    </recommendedName>
    <alternativeName>
        <fullName evidence="6">tRNA(m1A58)-methyltransferase subunit TRM6</fullName>
    </alternativeName>
</protein>
<accession>A0ABP0WCF5</accession>
<dbReference type="EMBL" id="OZ020111">
    <property type="protein sequence ID" value="CAK9264504.1"/>
    <property type="molecule type" value="Genomic_DNA"/>
</dbReference>
<dbReference type="InterPro" id="IPR029063">
    <property type="entry name" value="SAM-dependent_MTases_sf"/>
</dbReference>
<evidence type="ECO:0000256" key="4">
    <source>
        <dbReference type="ARBA" id="ARBA00022694"/>
    </source>
</evidence>
<evidence type="ECO:0000256" key="6">
    <source>
        <dbReference type="ARBA" id="ARBA00032319"/>
    </source>
</evidence>
<gene>
    <name evidence="7" type="ORF">CSSPJE1EN1_LOCUS9982</name>
</gene>
<name>A0ABP0WCF5_9BRYO</name>
<proteinExistence type="inferred from homology"/>
<organism evidence="7 8">
    <name type="scientific">Sphagnum jensenii</name>
    <dbReference type="NCBI Taxonomy" id="128206"/>
    <lineage>
        <taxon>Eukaryota</taxon>
        <taxon>Viridiplantae</taxon>
        <taxon>Streptophyta</taxon>
        <taxon>Embryophyta</taxon>
        <taxon>Bryophyta</taxon>
        <taxon>Sphagnophytina</taxon>
        <taxon>Sphagnopsida</taxon>
        <taxon>Sphagnales</taxon>
        <taxon>Sphagnaceae</taxon>
        <taxon>Sphagnum</taxon>
    </lineage>
</organism>
<dbReference type="PANTHER" id="PTHR12945:SF0">
    <property type="entry name" value="TRNA (ADENINE(58)-N(1))-METHYLTRANSFERASE NON-CATALYTIC SUBUNIT TRM6"/>
    <property type="match status" value="1"/>
</dbReference>